<keyword evidence="2" id="KW-1185">Reference proteome</keyword>
<dbReference type="PANTHER" id="PTHR34095">
    <property type="entry name" value="39S RIBOSOMAL PROTEIN L55, MITOCHONDRIAL"/>
    <property type="match status" value="1"/>
</dbReference>
<dbReference type="InterPro" id="IPR018615">
    <property type="entry name" value="Ribosomal_mL55"/>
</dbReference>
<dbReference type="EMBL" id="RQTK01000563">
    <property type="protein sequence ID" value="RUS77647.1"/>
    <property type="molecule type" value="Genomic_DNA"/>
</dbReference>
<organism evidence="1 2">
    <name type="scientific">Elysia chlorotica</name>
    <name type="common">Eastern emerald elysia</name>
    <name type="synonym">Sea slug</name>
    <dbReference type="NCBI Taxonomy" id="188477"/>
    <lineage>
        <taxon>Eukaryota</taxon>
        <taxon>Metazoa</taxon>
        <taxon>Spiralia</taxon>
        <taxon>Lophotrochozoa</taxon>
        <taxon>Mollusca</taxon>
        <taxon>Gastropoda</taxon>
        <taxon>Heterobranchia</taxon>
        <taxon>Euthyneura</taxon>
        <taxon>Panpulmonata</taxon>
        <taxon>Sacoglossa</taxon>
        <taxon>Placobranchoidea</taxon>
        <taxon>Plakobranchidae</taxon>
        <taxon>Elysia</taxon>
    </lineage>
</organism>
<reference evidence="1 2" key="1">
    <citation type="submission" date="2019-01" db="EMBL/GenBank/DDBJ databases">
        <title>A draft genome assembly of the solar-powered sea slug Elysia chlorotica.</title>
        <authorList>
            <person name="Cai H."/>
            <person name="Li Q."/>
            <person name="Fang X."/>
            <person name="Li J."/>
            <person name="Curtis N.E."/>
            <person name="Altenburger A."/>
            <person name="Shibata T."/>
            <person name="Feng M."/>
            <person name="Maeda T."/>
            <person name="Schwartz J.A."/>
            <person name="Shigenobu S."/>
            <person name="Lundholm N."/>
            <person name="Nishiyama T."/>
            <person name="Yang H."/>
            <person name="Hasebe M."/>
            <person name="Li S."/>
            <person name="Pierce S.K."/>
            <person name="Wang J."/>
        </authorList>
    </citation>
    <scope>NUCLEOTIDE SEQUENCE [LARGE SCALE GENOMIC DNA]</scope>
    <source>
        <strain evidence="1">EC2010</strain>
        <tissue evidence="1">Whole organism of an adult</tissue>
    </source>
</reference>
<dbReference type="Pfam" id="PF09776">
    <property type="entry name" value="Mitoc_L55"/>
    <property type="match status" value="1"/>
</dbReference>
<dbReference type="InterPro" id="IPR044884">
    <property type="entry name" value="Ribosomal_mL55_sf"/>
</dbReference>
<dbReference type="OrthoDB" id="9986315at2759"/>
<gene>
    <name evidence="1" type="ORF">EGW08_014590</name>
</gene>
<dbReference type="Gene3D" id="6.20.130.20">
    <property type="entry name" value="Mitochondrial ribosomal protein L55"/>
    <property type="match status" value="1"/>
</dbReference>
<dbReference type="STRING" id="188477.A0A3S0ZHC3"/>
<dbReference type="GO" id="GO:0006412">
    <property type="term" value="P:translation"/>
    <property type="evidence" value="ECO:0007669"/>
    <property type="project" value="TreeGrafter"/>
</dbReference>
<accession>A0A3S0ZHC3</accession>
<name>A0A3S0ZHC3_ELYCH</name>
<dbReference type="GO" id="GO:0005762">
    <property type="term" value="C:mitochondrial large ribosomal subunit"/>
    <property type="evidence" value="ECO:0007669"/>
    <property type="project" value="InterPro"/>
</dbReference>
<evidence type="ECO:0008006" key="3">
    <source>
        <dbReference type="Google" id="ProtNLM"/>
    </source>
</evidence>
<sequence length="117" mass="13482">MAASLRFFGNSLRNNQPSLPLCLCVAHNSNAASVTRTKRMVYPRTYPTLLVYPDGSTITIRYKEPRKIIKLPLDISQLSDAEKRRVLANRKPKQKLETIEDFGDTFDVSEYSKYFKH</sequence>
<dbReference type="PANTHER" id="PTHR34095:SF1">
    <property type="entry name" value="LARGE RIBOSOMAL SUBUNIT PROTEIN ML55"/>
    <property type="match status" value="1"/>
</dbReference>
<evidence type="ECO:0000313" key="2">
    <source>
        <dbReference type="Proteomes" id="UP000271974"/>
    </source>
</evidence>
<protein>
    <recommendedName>
        <fullName evidence="3">39S ribosomal protein L55, mitochondrial</fullName>
    </recommendedName>
</protein>
<dbReference type="GO" id="GO:0003735">
    <property type="term" value="F:structural constituent of ribosome"/>
    <property type="evidence" value="ECO:0007669"/>
    <property type="project" value="InterPro"/>
</dbReference>
<dbReference type="AlphaFoldDB" id="A0A3S0ZHC3"/>
<dbReference type="Proteomes" id="UP000271974">
    <property type="component" value="Unassembled WGS sequence"/>
</dbReference>
<evidence type="ECO:0000313" key="1">
    <source>
        <dbReference type="EMBL" id="RUS77647.1"/>
    </source>
</evidence>
<proteinExistence type="predicted"/>
<comment type="caution">
    <text evidence="1">The sequence shown here is derived from an EMBL/GenBank/DDBJ whole genome shotgun (WGS) entry which is preliminary data.</text>
</comment>